<keyword evidence="1" id="KW-1133">Transmembrane helix</keyword>
<feature type="transmembrane region" description="Helical" evidence="1">
    <location>
        <begin position="62"/>
        <end position="81"/>
    </location>
</feature>
<dbReference type="RefSeq" id="WP_274264767.1">
    <property type="nucleotide sequence ID" value="NZ_JAQZCI010000003.1"/>
</dbReference>
<dbReference type="Proteomes" id="UP001218170">
    <property type="component" value="Unassembled WGS sequence"/>
</dbReference>
<evidence type="ECO:0000313" key="3">
    <source>
        <dbReference type="Proteomes" id="UP001218170"/>
    </source>
</evidence>
<sequence>MTYTATTNIVRRHVSAPKPITRTQAWVRSGIAAALALATVALYYLLAANFFAEENLPGAPTAQPWACVGALLLTATVLILAYRPIVEGVGRTLAIAAGIIAALSPLIGYLTHTWN</sequence>
<organism evidence="2 3">
    <name type="scientific">Microbacterium thalli</name>
    <dbReference type="NCBI Taxonomy" id="3027921"/>
    <lineage>
        <taxon>Bacteria</taxon>
        <taxon>Bacillati</taxon>
        <taxon>Actinomycetota</taxon>
        <taxon>Actinomycetes</taxon>
        <taxon>Micrococcales</taxon>
        <taxon>Microbacteriaceae</taxon>
        <taxon>Microbacterium</taxon>
    </lineage>
</organism>
<dbReference type="EMBL" id="JAQZCI010000003">
    <property type="protein sequence ID" value="MDD7963072.1"/>
    <property type="molecule type" value="Genomic_DNA"/>
</dbReference>
<keyword evidence="3" id="KW-1185">Reference proteome</keyword>
<accession>A0ABT5SJW3</accession>
<evidence type="ECO:0000313" key="2">
    <source>
        <dbReference type="EMBL" id="MDD7963072.1"/>
    </source>
</evidence>
<keyword evidence="1" id="KW-0472">Membrane</keyword>
<evidence type="ECO:0000256" key="1">
    <source>
        <dbReference type="SAM" id="Phobius"/>
    </source>
</evidence>
<comment type="caution">
    <text evidence="2">The sequence shown here is derived from an EMBL/GenBank/DDBJ whole genome shotgun (WGS) entry which is preliminary data.</text>
</comment>
<gene>
    <name evidence="2" type="ORF">PUW80_12020</name>
</gene>
<name>A0ABT5SJW3_9MICO</name>
<protein>
    <submittedName>
        <fullName evidence="2">Uncharacterized protein</fullName>
    </submittedName>
</protein>
<proteinExistence type="predicted"/>
<reference evidence="2 3" key="1">
    <citation type="submission" date="2023-02" db="EMBL/GenBank/DDBJ databases">
        <title>Study of novel species of the Microbacterium genus.</title>
        <authorList>
            <person name="Arroyo-Herrera I."/>
            <person name="Roman-Ponce B."/>
            <person name="Vasquez-Murrieta M.S."/>
        </authorList>
    </citation>
    <scope>NUCLEOTIDE SEQUENCE [LARGE SCALE GENOMIC DNA]</scope>
    <source>
        <strain evidence="2 3">NE1TT3</strain>
    </source>
</reference>
<feature type="transmembrane region" description="Helical" evidence="1">
    <location>
        <begin position="25"/>
        <end position="46"/>
    </location>
</feature>
<feature type="transmembrane region" description="Helical" evidence="1">
    <location>
        <begin position="93"/>
        <end position="112"/>
    </location>
</feature>
<keyword evidence="1" id="KW-0812">Transmembrane</keyword>